<dbReference type="RefSeq" id="WP_135339034.1">
    <property type="nucleotide sequence ID" value="NZ_JBHLTX010000053.1"/>
</dbReference>
<name>A0A4Z0HAU7_9ACTN</name>
<dbReference type="EMBL" id="SRID01000087">
    <property type="protein sequence ID" value="TGB11180.1"/>
    <property type="molecule type" value="Genomic_DNA"/>
</dbReference>
<keyword evidence="3" id="KW-1185">Reference proteome</keyword>
<protein>
    <submittedName>
        <fullName evidence="2">XRE family transcriptional regulator</fullName>
    </submittedName>
</protein>
<dbReference type="AlphaFoldDB" id="A0A4Z0HAU7"/>
<accession>A0A4Z0HAU7</accession>
<evidence type="ECO:0000259" key="1">
    <source>
        <dbReference type="PROSITE" id="PS50943"/>
    </source>
</evidence>
<dbReference type="Proteomes" id="UP000297948">
    <property type="component" value="Unassembled WGS sequence"/>
</dbReference>
<sequence>MALRTVITERQRRLGAELKKLRQEAGLSIAEGGRLIDMGTPHLSHIEAGRTAIPTDRLRKLVHAYGCKNAAYVDELVSMAESNGKGWWSEYRKTLPQHIIDLAELESRSTTLQSYQTLLVPGLLQTESYMRAIFRSARPDESPDLVESQVRFRLARQDILRADSRVNFHAVIHEAALRMCVGGAHVMRGQLIHLIRMSKRPGVTIQVLPFEMGVRAWFSTPFALLSSGVAGLETVSAEHPSGNLWLGDTDSVAQYGGTFSGLCKSALPPVVAGESPELHEERDSWGLIHHILYTH</sequence>
<dbReference type="Pfam" id="PF13560">
    <property type="entry name" value="HTH_31"/>
    <property type="match status" value="1"/>
</dbReference>
<dbReference type="Pfam" id="PF19054">
    <property type="entry name" value="DUF5753"/>
    <property type="match status" value="1"/>
</dbReference>
<comment type="caution">
    <text evidence="2">The sequence shown here is derived from an EMBL/GenBank/DDBJ whole genome shotgun (WGS) entry which is preliminary data.</text>
</comment>
<dbReference type="SUPFAM" id="SSF47413">
    <property type="entry name" value="lambda repressor-like DNA-binding domains"/>
    <property type="match status" value="1"/>
</dbReference>
<gene>
    <name evidence="2" type="ORF">E4099_12205</name>
</gene>
<dbReference type="PROSITE" id="PS50943">
    <property type="entry name" value="HTH_CROC1"/>
    <property type="match status" value="1"/>
</dbReference>
<evidence type="ECO:0000313" key="2">
    <source>
        <dbReference type="EMBL" id="TGB11180.1"/>
    </source>
</evidence>
<dbReference type="GO" id="GO:0003677">
    <property type="term" value="F:DNA binding"/>
    <property type="evidence" value="ECO:0007669"/>
    <property type="project" value="InterPro"/>
</dbReference>
<dbReference type="InterPro" id="IPR043917">
    <property type="entry name" value="DUF5753"/>
</dbReference>
<reference evidence="2 3" key="1">
    <citation type="submission" date="2019-03" db="EMBL/GenBank/DDBJ databases">
        <authorList>
            <person name="Gonzalez-Pimentel J.L."/>
        </authorList>
    </citation>
    <scope>NUCLEOTIDE SEQUENCE [LARGE SCALE GENOMIC DNA]</scope>
    <source>
        <strain evidence="2 3">JCM 31289</strain>
    </source>
</reference>
<dbReference type="InterPro" id="IPR001387">
    <property type="entry name" value="Cro/C1-type_HTH"/>
</dbReference>
<dbReference type="CDD" id="cd00093">
    <property type="entry name" value="HTH_XRE"/>
    <property type="match status" value="1"/>
</dbReference>
<dbReference type="InterPro" id="IPR010982">
    <property type="entry name" value="Lambda_DNA-bd_dom_sf"/>
</dbReference>
<dbReference type="Gene3D" id="1.10.260.40">
    <property type="entry name" value="lambda repressor-like DNA-binding domains"/>
    <property type="match status" value="1"/>
</dbReference>
<organism evidence="2 3">
    <name type="scientific">Streptomyces palmae</name>
    <dbReference type="NCBI Taxonomy" id="1701085"/>
    <lineage>
        <taxon>Bacteria</taxon>
        <taxon>Bacillati</taxon>
        <taxon>Actinomycetota</taxon>
        <taxon>Actinomycetes</taxon>
        <taxon>Kitasatosporales</taxon>
        <taxon>Streptomycetaceae</taxon>
        <taxon>Streptomyces</taxon>
    </lineage>
</organism>
<dbReference type="SMART" id="SM00530">
    <property type="entry name" value="HTH_XRE"/>
    <property type="match status" value="1"/>
</dbReference>
<evidence type="ECO:0000313" key="3">
    <source>
        <dbReference type="Proteomes" id="UP000297948"/>
    </source>
</evidence>
<feature type="domain" description="HTH cro/C1-type" evidence="1">
    <location>
        <begin position="18"/>
        <end position="73"/>
    </location>
</feature>
<proteinExistence type="predicted"/>
<dbReference type="OrthoDB" id="3462393at2"/>